<dbReference type="EMBL" id="PDND01000062">
    <property type="protein sequence ID" value="PGH33460.1"/>
    <property type="molecule type" value="Genomic_DNA"/>
</dbReference>
<dbReference type="Proteomes" id="UP000226031">
    <property type="component" value="Unassembled WGS sequence"/>
</dbReference>
<dbReference type="STRING" id="73230.A0A2B7ZJG4"/>
<organism evidence="1 2">
    <name type="scientific">[Emmonsia] crescens</name>
    <dbReference type="NCBI Taxonomy" id="73230"/>
    <lineage>
        <taxon>Eukaryota</taxon>
        <taxon>Fungi</taxon>
        <taxon>Dikarya</taxon>
        <taxon>Ascomycota</taxon>
        <taxon>Pezizomycotina</taxon>
        <taxon>Eurotiomycetes</taxon>
        <taxon>Eurotiomycetidae</taxon>
        <taxon>Onygenales</taxon>
        <taxon>Ajellomycetaceae</taxon>
        <taxon>Emergomyces</taxon>
    </lineage>
</organism>
<proteinExistence type="predicted"/>
<comment type="caution">
    <text evidence="1">The sequence shown here is derived from an EMBL/GenBank/DDBJ whole genome shotgun (WGS) entry which is preliminary data.</text>
</comment>
<name>A0A2B7ZJG4_9EURO</name>
<gene>
    <name evidence="1" type="ORF">GX50_03695</name>
</gene>
<accession>A0A2B7ZJG4</accession>
<reference evidence="1 2" key="1">
    <citation type="submission" date="2017-10" db="EMBL/GenBank/DDBJ databases">
        <title>Comparative genomics in systemic dimorphic fungi from Ajellomycetaceae.</title>
        <authorList>
            <person name="Munoz J.F."/>
            <person name="Mcewen J.G."/>
            <person name="Clay O.K."/>
            <person name="Cuomo C.A."/>
        </authorList>
    </citation>
    <scope>NUCLEOTIDE SEQUENCE [LARGE SCALE GENOMIC DNA]</scope>
    <source>
        <strain evidence="1 2">UAMH4076</strain>
    </source>
</reference>
<evidence type="ECO:0000313" key="1">
    <source>
        <dbReference type="EMBL" id="PGH33460.1"/>
    </source>
</evidence>
<sequence length="187" mass="20636">MVTRPDLDCAVPPVWPLLCTGCTNLEASFGILSRLCARFFLLLTDITLTTTANTHQLSIFPIIIAAHLCGSAVQNLIVRREYLVFEPALAPSLTFSVVFPPPPSPDYPSSYPFAADSDASQNTSFKGSPGHHLRIMPAAYELRPGGDVKNKKQNMAELKLRRLTELNIRLKEDLERPRVKVSEAAMS</sequence>
<protein>
    <submittedName>
        <fullName evidence="1">Guanine nucleotide-binding protein subunit gamma, other</fullName>
    </submittedName>
</protein>
<dbReference type="VEuPathDB" id="FungiDB:EMCG_05113"/>
<dbReference type="AlphaFoldDB" id="A0A2B7ZJG4"/>
<evidence type="ECO:0000313" key="2">
    <source>
        <dbReference type="Proteomes" id="UP000226031"/>
    </source>
</evidence>
<keyword evidence="2" id="KW-1185">Reference proteome</keyword>